<dbReference type="AlphaFoldDB" id="A0A7J7NDX9"/>
<evidence type="ECO:0000313" key="1">
    <source>
        <dbReference type="EMBL" id="KAF6165182.1"/>
    </source>
</evidence>
<comment type="caution">
    <text evidence="1">The sequence shown here is derived from an EMBL/GenBank/DDBJ whole genome shotgun (WGS) entry which is preliminary data.</text>
</comment>
<proteinExistence type="predicted"/>
<dbReference type="Proteomes" id="UP000541444">
    <property type="component" value="Unassembled WGS sequence"/>
</dbReference>
<organism evidence="1 2">
    <name type="scientific">Kingdonia uniflora</name>
    <dbReference type="NCBI Taxonomy" id="39325"/>
    <lineage>
        <taxon>Eukaryota</taxon>
        <taxon>Viridiplantae</taxon>
        <taxon>Streptophyta</taxon>
        <taxon>Embryophyta</taxon>
        <taxon>Tracheophyta</taxon>
        <taxon>Spermatophyta</taxon>
        <taxon>Magnoliopsida</taxon>
        <taxon>Ranunculales</taxon>
        <taxon>Circaeasteraceae</taxon>
        <taxon>Kingdonia</taxon>
    </lineage>
</organism>
<keyword evidence="2" id="KW-1185">Reference proteome</keyword>
<gene>
    <name evidence="1" type="ORF">GIB67_000766</name>
</gene>
<reference evidence="1 2" key="1">
    <citation type="journal article" date="2020" name="IScience">
        <title>Genome Sequencing of the Endangered Kingdonia uniflora (Circaeasteraceae, Ranunculales) Reveals Potential Mechanisms of Evolutionary Specialization.</title>
        <authorList>
            <person name="Sun Y."/>
            <person name="Deng T."/>
            <person name="Zhang A."/>
            <person name="Moore M.J."/>
            <person name="Landis J.B."/>
            <person name="Lin N."/>
            <person name="Zhang H."/>
            <person name="Zhang X."/>
            <person name="Huang J."/>
            <person name="Zhang X."/>
            <person name="Sun H."/>
            <person name="Wang H."/>
        </authorList>
    </citation>
    <scope>NUCLEOTIDE SEQUENCE [LARGE SCALE GENOMIC DNA]</scope>
    <source>
        <strain evidence="1">TB1705</strain>
        <tissue evidence="1">Leaf</tissue>
    </source>
</reference>
<name>A0A7J7NDX9_9MAGN</name>
<evidence type="ECO:0000313" key="2">
    <source>
        <dbReference type="Proteomes" id="UP000541444"/>
    </source>
</evidence>
<accession>A0A7J7NDX9</accession>
<sequence length="89" mass="9949">MSRKWMGKALTINGVLVSHLPIDRISIQKMDGKGTNNKCKGSSFLLKHLSQMFKAATTTRSGMHRKHDHNLIKSGTEGITKLFQVRLAD</sequence>
<dbReference type="EMBL" id="JACGCM010000859">
    <property type="protein sequence ID" value="KAF6165182.1"/>
    <property type="molecule type" value="Genomic_DNA"/>
</dbReference>
<protein>
    <submittedName>
        <fullName evidence="1">Uncharacterized protein</fullName>
    </submittedName>
</protein>